<evidence type="ECO:0000313" key="4">
    <source>
        <dbReference type="Proteomes" id="UP000799444"/>
    </source>
</evidence>
<dbReference type="InterPro" id="IPR057229">
    <property type="entry name" value="DUF7907"/>
</dbReference>
<gene>
    <name evidence="3" type="ORF">EJ04DRAFT_508508</name>
</gene>
<keyword evidence="1" id="KW-0732">Signal</keyword>
<dbReference type="EMBL" id="ML996103">
    <property type="protein sequence ID" value="KAF2739621.1"/>
    <property type="molecule type" value="Genomic_DNA"/>
</dbReference>
<feature type="domain" description="DUF7907" evidence="2">
    <location>
        <begin position="25"/>
        <end position="206"/>
    </location>
</feature>
<proteinExistence type="predicted"/>
<comment type="caution">
    <text evidence="3">The sequence shown here is derived from an EMBL/GenBank/DDBJ whole genome shotgun (WGS) entry which is preliminary data.</text>
</comment>
<dbReference type="Pfam" id="PF25484">
    <property type="entry name" value="DUF7907"/>
    <property type="match status" value="1"/>
</dbReference>
<evidence type="ECO:0000313" key="3">
    <source>
        <dbReference type="EMBL" id="KAF2739621.1"/>
    </source>
</evidence>
<name>A0A9P4V7J3_9PLEO</name>
<dbReference type="Proteomes" id="UP000799444">
    <property type="component" value="Unassembled WGS sequence"/>
</dbReference>
<evidence type="ECO:0000259" key="2">
    <source>
        <dbReference type="Pfam" id="PF25484"/>
    </source>
</evidence>
<dbReference type="AlphaFoldDB" id="A0A9P4V7J3"/>
<sequence length="208" mass="22676">MRLSLLSLAFALTASTIAQYDNQTAPFHLVLVSEDDTVNGEYLASCHEGAGIEALCLAGKPSPSKPDPTPGSVYYFNYSTSVETPNATLGTPGYVTWVLHGGNFNESQALGLWYSPATNIAIAMFWPGLEYAWGMAFDTNDMLNIQYYVDDTVTPPKAGDTTGYYNWYACTTYFTGYTYDTLSWVAGDGSQKPQNPSCAKVGVKRVFI</sequence>
<reference evidence="3" key="1">
    <citation type="journal article" date="2020" name="Stud. Mycol.">
        <title>101 Dothideomycetes genomes: a test case for predicting lifestyles and emergence of pathogens.</title>
        <authorList>
            <person name="Haridas S."/>
            <person name="Albert R."/>
            <person name="Binder M."/>
            <person name="Bloem J."/>
            <person name="Labutti K."/>
            <person name="Salamov A."/>
            <person name="Andreopoulos B."/>
            <person name="Baker S."/>
            <person name="Barry K."/>
            <person name="Bills G."/>
            <person name="Bluhm B."/>
            <person name="Cannon C."/>
            <person name="Castanera R."/>
            <person name="Culley D."/>
            <person name="Daum C."/>
            <person name="Ezra D."/>
            <person name="Gonzalez J."/>
            <person name="Henrissat B."/>
            <person name="Kuo A."/>
            <person name="Liang C."/>
            <person name="Lipzen A."/>
            <person name="Lutzoni F."/>
            <person name="Magnuson J."/>
            <person name="Mondo S."/>
            <person name="Nolan M."/>
            <person name="Ohm R."/>
            <person name="Pangilinan J."/>
            <person name="Park H.-J."/>
            <person name="Ramirez L."/>
            <person name="Alfaro M."/>
            <person name="Sun H."/>
            <person name="Tritt A."/>
            <person name="Yoshinaga Y."/>
            <person name="Zwiers L.-H."/>
            <person name="Turgeon B."/>
            <person name="Goodwin S."/>
            <person name="Spatafora J."/>
            <person name="Crous P."/>
            <person name="Grigoriev I."/>
        </authorList>
    </citation>
    <scope>NUCLEOTIDE SEQUENCE</scope>
    <source>
        <strain evidence="3">CBS 125425</strain>
    </source>
</reference>
<accession>A0A9P4V7J3</accession>
<protein>
    <recommendedName>
        <fullName evidence="2">DUF7907 domain-containing protein</fullName>
    </recommendedName>
</protein>
<dbReference type="OrthoDB" id="3515453at2759"/>
<feature type="chain" id="PRO_5040376564" description="DUF7907 domain-containing protein" evidence="1">
    <location>
        <begin position="19"/>
        <end position="208"/>
    </location>
</feature>
<organism evidence="3 4">
    <name type="scientific">Polyplosphaeria fusca</name>
    <dbReference type="NCBI Taxonomy" id="682080"/>
    <lineage>
        <taxon>Eukaryota</taxon>
        <taxon>Fungi</taxon>
        <taxon>Dikarya</taxon>
        <taxon>Ascomycota</taxon>
        <taxon>Pezizomycotina</taxon>
        <taxon>Dothideomycetes</taxon>
        <taxon>Pleosporomycetidae</taxon>
        <taxon>Pleosporales</taxon>
        <taxon>Tetraplosphaeriaceae</taxon>
        <taxon>Polyplosphaeria</taxon>
    </lineage>
</organism>
<evidence type="ECO:0000256" key="1">
    <source>
        <dbReference type="SAM" id="SignalP"/>
    </source>
</evidence>
<keyword evidence="4" id="KW-1185">Reference proteome</keyword>
<feature type="signal peptide" evidence="1">
    <location>
        <begin position="1"/>
        <end position="18"/>
    </location>
</feature>